<sequence>MSYAEKPFKVQQEGGKCNSITDDDDDDADNNALGMEMLLSEAASKAAASEAKRNILKAKSTN</sequence>
<gene>
    <name evidence="2" type="ORF">CCAP1982_LOCUS5935</name>
</gene>
<dbReference type="AlphaFoldDB" id="A0A811UDH2"/>
<dbReference type="EMBL" id="CAJHJT010000012">
    <property type="protein sequence ID" value="CAD6997302.1"/>
    <property type="molecule type" value="Genomic_DNA"/>
</dbReference>
<name>A0A811UDH2_CERCA</name>
<protein>
    <submittedName>
        <fullName evidence="2">(Mediterranean fruit fly) hypothetical protein</fullName>
    </submittedName>
</protein>
<proteinExistence type="predicted"/>
<dbReference type="Proteomes" id="UP000606786">
    <property type="component" value="Unassembled WGS sequence"/>
</dbReference>
<evidence type="ECO:0000313" key="2">
    <source>
        <dbReference type="EMBL" id="CAD6997302.1"/>
    </source>
</evidence>
<evidence type="ECO:0000256" key="1">
    <source>
        <dbReference type="SAM" id="MobiDB-lite"/>
    </source>
</evidence>
<organism evidence="2 3">
    <name type="scientific">Ceratitis capitata</name>
    <name type="common">Mediterranean fruit fly</name>
    <name type="synonym">Tephritis capitata</name>
    <dbReference type="NCBI Taxonomy" id="7213"/>
    <lineage>
        <taxon>Eukaryota</taxon>
        <taxon>Metazoa</taxon>
        <taxon>Ecdysozoa</taxon>
        <taxon>Arthropoda</taxon>
        <taxon>Hexapoda</taxon>
        <taxon>Insecta</taxon>
        <taxon>Pterygota</taxon>
        <taxon>Neoptera</taxon>
        <taxon>Endopterygota</taxon>
        <taxon>Diptera</taxon>
        <taxon>Brachycera</taxon>
        <taxon>Muscomorpha</taxon>
        <taxon>Tephritoidea</taxon>
        <taxon>Tephritidae</taxon>
        <taxon>Ceratitis</taxon>
        <taxon>Ceratitis</taxon>
    </lineage>
</organism>
<feature type="region of interest" description="Disordered" evidence="1">
    <location>
        <begin position="1"/>
        <end position="31"/>
    </location>
</feature>
<keyword evidence="3" id="KW-1185">Reference proteome</keyword>
<accession>A0A811UDH2</accession>
<comment type="caution">
    <text evidence="2">The sequence shown here is derived from an EMBL/GenBank/DDBJ whole genome shotgun (WGS) entry which is preliminary data.</text>
</comment>
<reference evidence="2" key="1">
    <citation type="submission" date="2020-11" db="EMBL/GenBank/DDBJ databases">
        <authorList>
            <person name="Whitehead M."/>
        </authorList>
    </citation>
    <scope>NUCLEOTIDE SEQUENCE</scope>
    <source>
        <strain evidence="2">EGII</strain>
    </source>
</reference>
<evidence type="ECO:0000313" key="3">
    <source>
        <dbReference type="Proteomes" id="UP000606786"/>
    </source>
</evidence>